<organism evidence="2 3">
    <name type="scientific">Allorhodopirellula heiligendammensis</name>
    <dbReference type="NCBI Taxonomy" id="2714739"/>
    <lineage>
        <taxon>Bacteria</taxon>
        <taxon>Pseudomonadati</taxon>
        <taxon>Planctomycetota</taxon>
        <taxon>Planctomycetia</taxon>
        <taxon>Pirellulales</taxon>
        <taxon>Pirellulaceae</taxon>
        <taxon>Allorhodopirellula</taxon>
    </lineage>
</organism>
<feature type="region of interest" description="Disordered" evidence="1">
    <location>
        <begin position="118"/>
        <end position="207"/>
    </location>
</feature>
<comment type="caution">
    <text evidence="2">The sequence shown here is derived from an EMBL/GenBank/DDBJ whole genome shotgun (WGS) entry which is preliminary data.</text>
</comment>
<proteinExistence type="predicted"/>
<gene>
    <name evidence="2" type="ORF">Poly21_12390</name>
</gene>
<accession>A0A5C6C4F9</accession>
<dbReference type="AlphaFoldDB" id="A0A5C6C4F9"/>
<dbReference type="RefSeq" id="WP_146405977.1">
    <property type="nucleotide sequence ID" value="NZ_SJPU01000001.1"/>
</dbReference>
<feature type="compositionally biased region" description="Low complexity" evidence="1">
    <location>
        <begin position="165"/>
        <end position="181"/>
    </location>
</feature>
<dbReference type="Proteomes" id="UP000319908">
    <property type="component" value="Unassembled WGS sequence"/>
</dbReference>
<dbReference type="OrthoDB" id="223445at2"/>
<feature type="region of interest" description="Disordered" evidence="1">
    <location>
        <begin position="57"/>
        <end position="86"/>
    </location>
</feature>
<sequence>MTPPEKNDPLSSGDDAGGFDTADAMLDALLAEVLAGQTPPDQSDVIIRRLQQPIINNTAAARKPVNRPSRASNSRANNSPRKQSSSTWKFTLVTAAGLLLCVGVAVGIRYQRDIAVAQNSDPSGDSPTDKSADSQTSPRAGESAAQRNTGDGKANTPAPREHVTSPPIALADASSDSDLPSRGPIEMFGDETPQPLVAQAPRRKPEARPLTLVSTSLANHLTHYWDRVGVQPTKLLPSDEIAKRLADQFHLKVDPAATGNSEAMRSLLARPRNAMSLAGPILAAISSRPDTSLTRPVDQQMITQVAKKLREGKGFDRLVASWFIEQDKSEDKPADESESAMVASVGNLLRPLSQHEAVVSTAALTLGTDMRCVRCHDLPSSSGDATGTQHEYWQFAANLSPWLSEKTNAPSGWFYDTLDGRRRLAEVDARSSVPQQLVGSRQLAEGLVGAMWRMVHGRPLTSSPYDLTGSADDSDLQQLRDDLTDDLIASDFDLLRTISLIMTDSIVGRSTPEAMTPKGLLTASADQWIQAVTAVESFAAAPPASMPSSRVDRLNLVLNELPRTGSVDSSSALLAQPLGSDQLGLDALQGPQRFLPAEMPKPSPATLAGLPLRATIVMPAWMGKLPDFESRLVHIANLAGLSEVPDDVNMLAQQMRDAGLEEALILQRIWWIMRPQD</sequence>
<name>A0A5C6C4F9_9BACT</name>
<reference evidence="2 3" key="1">
    <citation type="journal article" date="2020" name="Antonie Van Leeuwenhoek">
        <title>Rhodopirellula heiligendammensis sp. nov., Rhodopirellula pilleata sp. nov., and Rhodopirellula solitaria sp. nov. isolated from natural or artificial marine surfaces in Northern Germany and California, USA, and emended description of the genus Rhodopirellula.</title>
        <authorList>
            <person name="Kallscheuer N."/>
            <person name="Wiegand S."/>
            <person name="Jogler M."/>
            <person name="Boedeker C."/>
            <person name="Peeters S.H."/>
            <person name="Rast P."/>
            <person name="Heuer A."/>
            <person name="Jetten M.S.M."/>
            <person name="Rohde M."/>
            <person name="Jogler C."/>
        </authorList>
    </citation>
    <scope>NUCLEOTIDE SEQUENCE [LARGE SCALE GENOMIC DNA]</scope>
    <source>
        <strain evidence="2 3">Poly21</strain>
    </source>
</reference>
<evidence type="ECO:0000313" key="3">
    <source>
        <dbReference type="Proteomes" id="UP000319908"/>
    </source>
</evidence>
<protein>
    <recommendedName>
        <fullName evidence="4">DUF1549 domain-containing protein</fullName>
    </recommendedName>
</protein>
<dbReference type="EMBL" id="SJPU01000001">
    <property type="protein sequence ID" value="TWU19068.1"/>
    <property type="molecule type" value="Genomic_DNA"/>
</dbReference>
<evidence type="ECO:0008006" key="4">
    <source>
        <dbReference type="Google" id="ProtNLM"/>
    </source>
</evidence>
<evidence type="ECO:0000256" key="1">
    <source>
        <dbReference type="SAM" id="MobiDB-lite"/>
    </source>
</evidence>
<evidence type="ECO:0000313" key="2">
    <source>
        <dbReference type="EMBL" id="TWU19068.1"/>
    </source>
</evidence>
<keyword evidence="3" id="KW-1185">Reference proteome</keyword>
<feature type="compositionally biased region" description="Low complexity" evidence="1">
    <location>
        <begin position="66"/>
        <end position="81"/>
    </location>
</feature>